<sequence length="103" mass="11645">MGDQKAREQRSPPADKELSYERDGRDGYGENNKSKRKAIPLFKARSNRQGRHGAKIAIADMTGEERDVDDAKLRAADFKASTPWKTKSPDIPLGDYLKRKRKG</sequence>
<dbReference type="EMBL" id="CP033367">
    <property type="protein sequence ID" value="QKD02964.1"/>
    <property type="molecule type" value="Genomic_DNA"/>
</dbReference>
<evidence type="ECO:0000313" key="2">
    <source>
        <dbReference type="EMBL" id="QKD02964.1"/>
    </source>
</evidence>
<gene>
    <name evidence="2" type="ORF">EB235_16840</name>
</gene>
<protein>
    <submittedName>
        <fullName evidence="2">Uncharacterized protein</fullName>
    </submittedName>
</protein>
<feature type="region of interest" description="Disordered" evidence="1">
    <location>
        <begin position="81"/>
        <end position="103"/>
    </location>
</feature>
<dbReference type="RefSeq" id="WP_027029923.1">
    <property type="nucleotide sequence ID" value="NZ_CP033367.1"/>
</dbReference>
<dbReference type="Proteomes" id="UP000503017">
    <property type="component" value="Chromosome"/>
</dbReference>
<organism evidence="2 3">
    <name type="scientific">Mesorhizobium loti R88b</name>
    <dbReference type="NCBI Taxonomy" id="935548"/>
    <lineage>
        <taxon>Bacteria</taxon>
        <taxon>Pseudomonadati</taxon>
        <taxon>Pseudomonadota</taxon>
        <taxon>Alphaproteobacteria</taxon>
        <taxon>Hyphomicrobiales</taxon>
        <taxon>Phyllobacteriaceae</taxon>
        <taxon>Mesorhizobium</taxon>
    </lineage>
</organism>
<feature type="region of interest" description="Disordered" evidence="1">
    <location>
        <begin position="1"/>
        <end position="38"/>
    </location>
</feature>
<name>A0A6M7WSG0_RHILI</name>
<accession>A0A6M7WSG0</accession>
<proteinExistence type="predicted"/>
<reference evidence="2 3" key="1">
    <citation type="submission" date="2018-10" db="EMBL/GenBank/DDBJ databases">
        <authorList>
            <person name="Perry B.J."/>
            <person name="Sullivan J.T."/>
            <person name="Murphy R.J.T."/>
            <person name="Ramsay J.P."/>
            <person name="Ronson C.W."/>
        </authorList>
    </citation>
    <scope>NUCLEOTIDE SEQUENCE [LARGE SCALE GENOMIC DNA]</scope>
    <source>
        <strain evidence="2 3">R88b</strain>
    </source>
</reference>
<feature type="compositionally biased region" description="Basic and acidic residues" evidence="1">
    <location>
        <begin position="1"/>
        <end position="28"/>
    </location>
</feature>
<dbReference type="AlphaFoldDB" id="A0A6M7WSG0"/>
<evidence type="ECO:0000313" key="3">
    <source>
        <dbReference type="Proteomes" id="UP000503017"/>
    </source>
</evidence>
<evidence type="ECO:0000256" key="1">
    <source>
        <dbReference type="SAM" id="MobiDB-lite"/>
    </source>
</evidence>